<dbReference type="GO" id="GO:0005886">
    <property type="term" value="C:plasma membrane"/>
    <property type="evidence" value="ECO:0007669"/>
    <property type="project" value="UniProtKB-SubCell"/>
</dbReference>
<reference evidence="17" key="1">
    <citation type="submission" date="2025-08" db="UniProtKB">
        <authorList>
            <consortium name="RefSeq"/>
        </authorList>
    </citation>
    <scope>IDENTIFICATION</scope>
    <source>
        <tissue evidence="17">Spleen</tissue>
    </source>
</reference>
<sequence length="481" mass="53903">MGRDNKTSVSEFLLLGLPIRPQQQVLFYILFLSVYLTTLFGNLLIISLIRLDSRLHTPMYFFLSHLAFTDVCFSSVTTPKMLVNMQTGSQTISYNGCISQMYFFIFFTDLDSFLLTAMAYDRYVAICHPLHYTTVMSQELCILLVIGSWILSCASSLTHILLLALLHMEQENRTSISEFILLGLSERPDQQRPLFGLFLVMYLITVVGNLLIILAISCDSHVQSPMYFFLANLSFADICFTSASIPKMLVNIETQQQTISYVGCITQLYFLLMFGGLDNLLLAAMAYDRYVAICWPLHYTTVMSPQHCVLMLSVCWALTNIPALTHSILLAHLDFCSHHAIPHFYCDISPLLKLACSDAHLNELMVIIMGAIFLTGPLALIVLSYAHITSAILGFSSPEGRWKAFSTCGSHLTVVLLFYGSLMGVYLFPSSSYSVQRESSAAVLYMVVTPMMNPFIYSLRNRDMKGALGRLLGNGKMLSSL</sequence>
<dbReference type="SUPFAM" id="SSF81321">
    <property type="entry name" value="Family A G protein-coupled receptor-like"/>
    <property type="match status" value="2"/>
</dbReference>
<feature type="transmembrane region" description="Helical" evidence="14">
    <location>
        <begin position="409"/>
        <end position="428"/>
    </location>
</feature>
<dbReference type="GeneID" id="110194949"/>
<feature type="transmembrane region" description="Helical" evidence="14">
    <location>
        <begin position="194"/>
        <end position="215"/>
    </location>
</feature>
<evidence type="ECO:0000256" key="8">
    <source>
        <dbReference type="ARBA" id="ARBA00023040"/>
    </source>
</evidence>
<dbReference type="CDD" id="cd15918">
    <property type="entry name" value="7tmA_OR1_7-like"/>
    <property type="match status" value="1"/>
</dbReference>
<dbReference type="PRINTS" id="PR00245">
    <property type="entry name" value="OLFACTORYR"/>
</dbReference>
<feature type="transmembrane region" description="Helical" evidence="14">
    <location>
        <begin position="25"/>
        <end position="48"/>
    </location>
</feature>
<keyword evidence="7 14" id="KW-1133">Transmembrane helix</keyword>
<keyword evidence="16" id="KW-1185">Reference proteome</keyword>
<evidence type="ECO:0000256" key="7">
    <source>
        <dbReference type="ARBA" id="ARBA00022989"/>
    </source>
</evidence>
<organism evidence="16 17">
    <name type="scientific">Phascolarctos cinereus</name>
    <name type="common">Koala</name>
    <dbReference type="NCBI Taxonomy" id="38626"/>
    <lineage>
        <taxon>Eukaryota</taxon>
        <taxon>Metazoa</taxon>
        <taxon>Chordata</taxon>
        <taxon>Craniata</taxon>
        <taxon>Vertebrata</taxon>
        <taxon>Euteleostomi</taxon>
        <taxon>Mammalia</taxon>
        <taxon>Metatheria</taxon>
        <taxon>Diprotodontia</taxon>
        <taxon>Phascolarctidae</taxon>
        <taxon>Phascolarctos</taxon>
    </lineage>
</organism>
<feature type="transmembrane region" description="Helical" evidence="14">
    <location>
        <begin position="364"/>
        <end position="388"/>
    </location>
</feature>
<feature type="transmembrane region" description="Helical" evidence="14">
    <location>
        <begin position="140"/>
        <end position="166"/>
    </location>
</feature>
<evidence type="ECO:0000256" key="13">
    <source>
        <dbReference type="RuleBase" id="RU000688"/>
    </source>
</evidence>
<dbReference type="Pfam" id="PF00001">
    <property type="entry name" value="7tm_1"/>
    <property type="match status" value="1"/>
</dbReference>
<dbReference type="InterPro" id="IPR000725">
    <property type="entry name" value="Olfact_rcpt"/>
</dbReference>
<keyword evidence="10" id="KW-1015">Disulfide bond</keyword>
<feature type="domain" description="G-protein coupled receptors family 1 profile" evidence="15">
    <location>
        <begin position="208"/>
        <end position="457"/>
    </location>
</feature>
<accession>A0A6P5IWB0</accession>
<dbReference type="FunFam" id="1.20.1070.10:FF:000009">
    <property type="entry name" value="Olfactory receptor"/>
    <property type="match status" value="1"/>
</dbReference>
<dbReference type="GO" id="GO:0004930">
    <property type="term" value="F:G protein-coupled receptor activity"/>
    <property type="evidence" value="ECO:0007669"/>
    <property type="project" value="UniProtKB-KW"/>
</dbReference>
<dbReference type="Proteomes" id="UP000515140">
    <property type="component" value="Unplaced"/>
</dbReference>
<dbReference type="KEGG" id="pcw:110194949"/>
<dbReference type="Gene3D" id="1.20.1070.10">
    <property type="entry name" value="Rhodopsin 7-helix transmembrane proteins"/>
    <property type="match status" value="2"/>
</dbReference>
<dbReference type="GO" id="GO:0004984">
    <property type="term" value="F:olfactory receptor activity"/>
    <property type="evidence" value="ECO:0007669"/>
    <property type="project" value="InterPro"/>
</dbReference>
<name>A0A6P5IWB0_PHACI</name>
<keyword evidence="8 13" id="KW-0297">G-protein coupled receptor</keyword>
<keyword evidence="11 13" id="KW-0675">Receptor</keyword>
<dbReference type="FunCoup" id="A0A6P5IWB0">
    <property type="interactions" value="470"/>
</dbReference>
<gene>
    <name evidence="17" type="primary">LOC110194949</name>
</gene>
<dbReference type="InParanoid" id="A0A6P5IWB0"/>
<evidence type="ECO:0000256" key="3">
    <source>
        <dbReference type="ARBA" id="ARBA00022475"/>
    </source>
</evidence>
<dbReference type="RefSeq" id="XP_020823231.1">
    <property type="nucleotide sequence ID" value="XM_020967572.1"/>
</dbReference>
<proteinExistence type="inferred from homology"/>
<keyword evidence="12 13" id="KW-0807">Transducer</keyword>
<dbReference type="InterPro" id="IPR017452">
    <property type="entry name" value="GPCR_Rhodpsn_7TM"/>
</dbReference>
<keyword evidence="5 13" id="KW-0812">Transmembrane</keyword>
<evidence type="ECO:0000256" key="14">
    <source>
        <dbReference type="SAM" id="Phobius"/>
    </source>
</evidence>
<evidence type="ECO:0000256" key="5">
    <source>
        <dbReference type="ARBA" id="ARBA00022692"/>
    </source>
</evidence>
<keyword evidence="9 14" id="KW-0472">Membrane</keyword>
<evidence type="ECO:0000313" key="17">
    <source>
        <dbReference type="RefSeq" id="XP_020823231.1"/>
    </source>
</evidence>
<comment type="similarity">
    <text evidence="13">Belongs to the G-protein coupled receptor 1 family.</text>
</comment>
<feature type="transmembrane region" description="Helical" evidence="14">
    <location>
        <begin position="308"/>
        <end position="329"/>
    </location>
</feature>
<dbReference type="PROSITE" id="PS50262">
    <property type="entry name" value="G_PROTEIN_RECEP_F1_2"/>
    <property type="match status" value="2"/>
</dbReference>
<dbReference type="FunFam" id="1.20.1070.10:FF:000082">
    <property type="entry name" value="Olfactory receptor 1A1"/>
    <property type="match status" value="1"/>
</dbReference>
<comment type="function">
    <text evidence="1">Odorant receptor.</text>
</comment>
<comment type="subcellular location">
    <subcellularLocation>
        <location evidence="2">Cell membrane</location>
        <topology evidence="2">Multi-pass membrane protein</topology>
    </subcellularLocation>
</comment>
<evidence type="ECO:0000256" key="2">
    <source>
        <dbReference type="ARBA" id="ARBA00004651"/>
    </source>
</evidence>
<feature type="transmembrane region" description="Helical" evidence="14">
    <location>
        <begin position="101"/>
        <end position="120"/>
    </location>
</feature>
<keyword evidence="3" id="KW-1003">Cell membrane</keyword>
<dbReference type="Pfam" id="PF13853">
    <property type="entry name" value="7tm_4"/>
    <property type="match status" value="1"/>
</dbReference>
<evidence type="ECO:0000256" key="6">
    <source>
        <dbReference type="ARBA" id="ARBA00022725"/>
    </source>
</evidence>
<dbReference type="AlphaFoldDB" id="A0A6P5IWB0"/>
<dbReference type="PROSITE" id="PS00237">
    <property type="entry name" value="G_PROTEIN_RECEP_F1_1"/>
    <property type="match status" value="1"/>
</dbReference>
<evidence type="ECO:0000259" key="15">
    <source>
        <dbReference type="PROSITE" id="PS50262"/>
    </source>
</evidence>
<feature type="transmembrane region" description="Helical" evidence="14">
    <location>
        <begin position="440"/>
        <end position="459"/>
    </location>
</feature>
<evidence type="ECO:0000256" key="11">
    <source>
        <dbReference type="ARBA" id="ARBA00023170"/>
    </source>
</evidence>
<evidence type="ECO:0000256" key="1">
    <source>
        <dbReference type="ARBA" id="ARBA00002936"/>
    </source>
</evidence>
<evidence type="ECO:0000256" key="4">
    <source>
        <dbReference type="ARBA" id="ARBA00022606"/>
    </source>
</evidence>
<feature type="transmembrane region" description="Helical" evidence="14">
    <location>
        <begin position="265"/>
        <end position="287"/>
    </location>
</feature>
<feature type="domain" description="G-protein coupled receptors family 1 profile" evidence="15">
    <location>
        <begin position="41"/>
        <end position="163"/>
    </location>
</feature>
<feature type="transmembrane region" description="Helical" evidence="14">
    <location>
        <begin position="60"/>
        <end position="81"/>
    </location>
</feature>
<protein>
    <submittedName>
        <fullName evidence="17">Olfactory receptor 1N2-like</fullName>
    </submittedName>
</protein>
<feature type="transmembrane region" description="Helical" evidence="14">
    <location>
        <begin position="227"/>
        <end position="245"/>
    </location>
</feature>
<dbReference type="InterPro" id="IPR000276">
    <property type="entry name" value="GPCR_Rhodpsn"/>
</dbReference>
<keyword evidence="4" id="KW-0716">Sensory transduction</keyword>
<dbReference type="PRINTS" id="PR00237">
    <property type="entry name" value="GPCRRHODOPSN"/>
</dbReference>
<evidence type="ECO:0000313" key="16">
    <source>
        <dbReference type="Proteomes" id="UP000515140"/>
    </source>
</evidence>
<keyword evidence="6" id="KW-0552">Olfaction</keyword>
<dbReference type="PANTHER" id="PTHR48001">
    <property type="entry name" value="OLFACTORY RECEPTOR"/>
    <property type="match status" value="1"/>
</dbReference>
<evidence type="ECO:0000256" key="9">
    <source>
        <dbReference type="ARBA" id="ARBA00023136"/>
    </source>
</evidence>
<evidence type="ECO:0000256" key="12">
    <source>
        <dbReference type="ARBA" id="ARBA00023224"/>
    </source>
</evidence>
<evidence type="ECO:0000256" key="10">
    <source>
        <dbReference type="ARBA" id="ARBA00023157"/>
    </source>
</evidence>